<protein>
    <submittedName>
        <fullName evidence="2">12356_t:CDS:1</fullName>
    </submittedName>
</protein>
<accession>A0A9N9FWK0</accession>
<reference evidence="2" key="1">
    <citation type="submission" date="2021-06" db="EMBL/GenBank/DDBJ databases">
        <authorList>
            <person name="Kallberg Y."/>
            <person name="Tangrot J."/>
            <person name="Rosling A."/>
        </authorList>
    </citation>
    <scope>NUCLEOTIDE SEQUENCE</scope>
    <source>
        <strain evidence="2">IN212</strain>
    </source>
</reference>
<feature type="non-terminal residue" evidence="2">
    <location>
        <position position="117"/>
    </location>
</feature>
<evidence type="ECO:0000313" key="2">
    <source>
        <dbReference type="EMBL" id="CAG8561143.1"/>
    </source>
</evidence>
<dbReference type="Proteomes" id="UP000789396">
    <property type="component" value="Unassembled WGS sequence"/>
</dbReference>
<organism evidence="2 3">
    <name type="scientific">Racocetra fulgida</name>
    <dbReference type="NCBI Taxonomy" id="60492"/>
    <lineage>
        <taxon>Eukaryota</taxon>
        <taxon>Fungi</taxon>
        <taxon>Fungi incertae sedis</taxon>
        <taxon>Mucoromycota</taxon>
        <taxon>Glomeromycotina</taxon>
        <taxon>Glomeromycetes</taxon>
        <taxon>Diversisporales</taxon>
        <taxon>Gigasporaceae</taxon>
        <taxon>Racocetra</taxon>
    </lineage>
</organism>
<dbReference type="EMBL" id="CAJVPZ010005447">
    <property type="protein sequence ID" value="CAG8561143.1"/>
    <property type="molecule type" value="Genomic_DNA"/>
</dbReference>
<feature type="region of interest" description="Disordered" evidence="1">
    <location>
        <begin position="87"/>
        <end position="117"/>
    </location>
</feature>
<dbReference type="AlphaFoldDB" id="A0A9N9FWK0"/>
<evidence type="ECO:0000256" key="1">
    <source>
        <dbReference type="SAM" id="MobiDB-lite"/>
    </source>
</evidence>
<feature type="compositionally biased region" description="Low complexity" evidence="1">
    <location>
        <begin position="88"/>
        <end position="97"/>
    </location>
</feature>
<gene>
    <name evidence="2" type="ORF">RFULGI_LOCUS5064</name>
</gene>
<comment type="caution">
    <text evidence="2">The sequence shown here is derived from an EMBL/GenBank/DDBJ whole genome shotgun (WGS) entry which is preliminary data.</text>
</comment>
<proteinExistence type="predicted"/>
<evidence type="ECO:0000313" key="3">
    <source>
        <dbReference type="Proteomes" id="UP000789396"/>
    </source>
</evidence>
<sequence length="117" mass="13811">MDNIKKFICKVYYDNNPNLIPSEYQCSDICALCETQAQVHTHDIQTYEVQTYEIQTHEVQTYEVQTQACEIVQAHEPLQVHEMQVQTQAHEMQAQAQAHEKVQKRSHEEYELNDEDE</sequence>
<keyword evidence="3" id="KW-1185">Reference proteome</keyword>
<feature type="compositionally biased region" description="Basic and acidic residues" evidence="1">
    <location>
        <begin position="98"/>
        <end position="110"/>
    </location>
</feature>
<name>A0A9N9FWK0_9GLOM</name>